<proteinExistence type="evidence at transcript level"/>
<organism evidence="1">
    <name type="scientific">Zea mays</name>
    <name type="common">Maize</name>
    <dbReference type="NCBI Taxonomy" id="4577"/>
    <lineage>
        <taxon>Eukaryota</taxon>
        <taxon>Viridiplantae</taxon>
        <taxon>Streptophyta</taxon>
        <taxon>Embryophyta</taxon>
        <taxon>Tracheophyta</taxon>
        <taxon>Spermatophyta</taxon>
        <taxon>Magnoliopsida</taxon>
        <taxon>Liliopsida</taxon>
        <taxon>Poales</taxon>
        <taxon>Poaceae</taxon>
        <taxon>PACMAD clade</taxon>
        <taxon>Panicoideae</taxon>
        <taxon>Andropogonodae</taxon>
        <taxon>Andropogoneae</taxon>
        <taxon>Tripsacinae</taxon>
        <taxon>Zea</taxon>
    </lineage>
</organism>
<dbReference type="AlphaFoldDB" id="B4FIK9"/>
<dbReference type="HOGENOM" id="CLU_2546001_0_0_1"/>
<accession>B4FIK9</accession>
<evidence type="ECO:0000313" key="1">
    <source>
        <dbReference type="EMBL" id="ACF81952.1"/>
    </source>
</evidence>
<sequence>MPPAWRKSRRTFRTCQPRPRARGIRARLLWEAPSHPNLLPSPSDIRVRPPQHYLKIVRRRSTTVGTRRCRCAPAIYDEAMFLQ</sequence>
<dbReference type="EMBL" id="BT036947">
    <property type="protein sequence ID" value="ACF81952.1"/>
    <property type="molecule type" value="mRNA"/>
</dbReference>
<name>B4FIK9_MAIZE</name>
<protein>
    <submittedName>
        <fullName evidence="1">Uncharacterized protein</fullName>
    </submittedName>
</protein>
<reference evidence="1" key="1">
    <citation type="journal article" date="2009" name="PLoS Genet.">
        <title>Sequencing, mapping, and analysis of 27,455 maize full-length cDNAs.</title>
        <authorList>
            <person name="Soderlund C."/>
            <person name="Descour A."/>
            <person name="Kudrna D."/>
            <person name="Bomhoff M."/>
            <person name="Boyd L."/>
            <person name="Currie J."/>
            <person name="Angelova A."/>
            <person name="Collura K."/>
            <person name="Wissotski M."/>
            <person name="Ashley E."/>
            <person name="Morrow D."/>
            <person name="Fernandes J."/>
            <person name="Walbot V."/>
            <person name="Yu Y."/>
        </authorList>
    </citation>
    <scope>NUCLEOTIDE SEQUENCE</scope>
    <source>
        <strain evidence="1">B73</strain>
    </source>
</reference>